<dbReference type="AlphaFoldDB" id="A0A2H0V366"/>
<dbReference type="PANTHER" id="PTHR39189:SF1">
    <property type="entry name" value="UPF0173 METAL-DEPENDENT HYDROLASE YTKL"/>
    <property type="match status" value="1"/>
</dbReference>
<dbReference type="Proteomes" id="UP000228626">
    <property type="component" value="Unassembled WGS sequence"/>
</dbReference>
<evidence type="ECO:0000313" key="2">
    <source>
        <dbReference type="Proteomes" id="UP000228626"/>
    </source>
</evidence>
<dbReference type="Gene3D" id="3.60.15.10">
    <property type="entry name" value="Ribonuclease Z/Hydroxyacylglutathione hydrolase-like"/>
    <property type="match status" value="1"/>
</dbReference>
<name>A0A2H0V366_9BACT</name>
<dbReference type="SUPFAM" id="SSF56281">
    <property type="entry name" value="Metallo-hydrolase/oxidoreductase"/>
    <property type="match status" value="1"/>
</dbReference>
<evidence type="ECO:0008006" key="3">
    <source>
        <dbReference type="Google" id="ProtNLM"/>
    </source>
</evidence>
<dbReference type="EMBL" id="PFAR01000002">
    <property type="protein sequence ID" value="PIR93536.1"/>
    <property type="molecule type" value="Genomic_DNA"/>
</dbReference>
<sequence length="216" mass="24420">MYIQYLGHSCFKLQGKNNKGENITIITDPYGKEYGLRPLQAEADIVTISHQHQDHNNISAIKGKPFVIDTPGEYEIKDAFIQGIDSFHDSQEGKERGSNIIFRISIEDLVVSHLGDLGHLLDNKQSEKMQGTDILLVPVGGKYTLDSKRAIEVINQIEPRMVIPMHYKITGLKIADIDGVEKFIKEIGIKPTEEEKLKINKKDLSAEDMELVIFKF</sequence>
<dbReference type="InterPro" id="IPR036866">
    <property type="entry name" value="RibonucZ/Hydroxyglut_hydro"/>
</dbReference>
<gene>
    <name evidence="1" type="ORF">COT99_00200</name>
</gene>
<proteinExistence type="predicted"/>
<dbReference type="PANTHER" id="PTHR39189">
    <property type="entry name" value="UPF0173 METAL-DEPENDENT HYDROLASE YTKL"/>
    <property type="match status" value="1"/>
</dbReference>
<protein>
    <recommendedName>
        <fullName evidence="3">MBL fold metallo-hydrolase</fullName>
    </recommendedName>
</protein>
<dbReference type="Pfam" id="PF13483">
    <property type="entry name" value="Lactamase_B_3"/>
    <property type="match status" value="1"/>
</dbReference>
<reference evidence="2" key="1">
    <citation type="submission" date="2017-09" db="EMBL/GenBank/DDBJ databases">
        <title>Depth-based differentiation of microbial function through sediment-hosted aquifers and enrichment of novel symbionts in the deep terrestrial subsurface.</title>
        <authorList>
            <person name="Probst A.J."/>
            <person name="Ladd B."/>
            <person name="Jarett J.K."/>
            <person name="Geller-Mcgrath D.E."/>
            <person name="Sieber C.M.K."/>
            <person name="Emerson J.B."/>
            <person name="Anantharaman K."/>
            <person name="Thomas B.C."/>
            <person name="Malmstrom R."/>
            <person name="Stieglmeier M."/>
            <person name="Klingl A."/>
            <person name="Woyke T."/>
            <person name="Ryan C.M."/>
            <person name="Banfield J.F."/>
        </authorList>
    </citation>
    <scope>NUCLEOTIDE SEQUENCE [LARGE SCALE GENOMIC DNA]</scope>
</reference>
<organism evidence="1 2">
    <name type="scientific">Candidatus Falkowbacteria bacterium CG10_big_fil_rev_8_21_14_0_10_43_10</name>
    <dbReference type="NCBI Taxonomy" id="1974567"/>
    <lineage>
        <taxon>Bacteria</taxon>
        <taxon>Candidatus Falkowiibacteriota</taxon>
    </lineage>
</organism>
<comment type="caution">
    <text evidence="1">The sequence shown here is derived from an EMBL/GenBank/DDBJ whole genome shotgun (WGS) entry which is preliminary data.</text>
</comment>
<evidence type="ECO:0000313" key="1">
    <source>
        <dbReference type="EMBL" id="PIR93536.1"/>
    </source>
</evidence>
<accession>A0A2H0V366</accession>